<feature type="region of interest" description="Disordered" evidence="1">
    <location>
        <begin position="578"/>
        <end position="608"/>
    </location>
</feature>
<organism evidence="2 3">
    <name type="scientific">Streptomyces lycii</name>
    <dbReference type="NCBI Taxonomy" id="2654337"/>
    <lineage>
        <taxon>Bacteria</taxon>
        <taxon>Bacillati</taxon>
        <taxon>Actinomycetota</taxon>
        <taxon>Actinomycetes</taxon>
        <taxon>Kitasatosporales</taxon>
        <taxon>Streptomycetaceae</taxon>
        <taxon>Streptomyces</taxon>
    </lineage>
</organism>
<keyword evidence="3" id="KW-1185">Reference proteome</keyword>
<protein>
    <recommendedName>
        <fullName evidence="4">Type I-C CRISPR-associated protein Cas8c/Csd1</fullName>
    </recommendedName>
</protein>
<accession>A0ABQ7FE89</accession>
<gene>
    <name evidence="2" type="ORF">GCU69_29520</name>
</gene>
<sequence>MLLQSLVQQADSRQGDTPEYYLARRVMWQVDLSGTGDGEPLVIDLRQERRKITVPYTGRSGKKPAPILFVDTAQFALAHPGLGRGPDGEKILSTDSIDITKARTRHATYRGLVTSWCNDHPHLPQAQAMAAWLNNHKPTAWPLEMDKDHLVAISMDGEWVHDLPEAKSWWAAHTVESAKRGKSGKANHGLCLVCGRVMPLLSKLPVPIKGIPNSGMNTQLVCLNQRAHFRAGTKQLGATPICIDCGRKSATALNTLLSDPEHRAFAGDSAIVWWTRDPGTDTAMWTLRDPQPAEVAQLVAGVRQPRRGRDALAVLNEDAFHALTLRVNTNRVIVADWITIPVPELKWRLGTWFADQQTWDGWNNAYTYWSVWRLALACARWDKRKKKYVDTTVPKHLQADLTKAALHGAAPPAHLLPVLLQRIRADHRLDRPRVALLRLALIRTTVHHKELCVPQLNPLSTEPGYVCGRIMAMLEAIQRKAMPKVNTTIIDKYLGTAVVSPRAVLTRLRIGARPHLRTIARTSDPAAKAMDSRLRDAFDLLDTIPAHLNTEQQALFILGYDHQRAHSARAAAEAIKAREAGKELAAEQEADALPEATADDGSSDDTLW</sequence>
<evidence type="ECO:0000313" key="2">
    <source>
        <dbReference type="EMBL" id="KAF4405578.1"/>
    </source>
</evidence>
<dbReference type="EMBL" id="WHPN01000412">
    <property type="protein sequence ID" value="KAF4405578.1"/>
    <property type="molecule type" value="Genomic_DNA"/>
</dbReference>
<dbReference type="Pfam" id="PF09709">
    <property type="entry name" value="Cas_Csd1"/>
    <property type="match status" value="1"/>
</dbReference>
<name>A0ABQ7FE89_9ACTN</name>
<proteinExistence type="predicted"/>
<dbReference type="Proteomes" id="UP000621266">
    <property type="component" value="Unassembled WGS sequence"/>
</dbReference>
<feature type="compositionally biased region" description="Acidic residues" evidence="1">
    <location>
        <begin position="586"/>
        <end position="608"/>
    </location>
</feature>
<evidence type="ECO:0000256" key="1">
    <source>
        <dbReference type="SAM" id="MobiDB-lite"/>
    </source>
</evidence>
<dbReference type="RefSeq" id="WP_156207688.1">
    <property type="nucleotide sequence ID" value="NZ_WHPN01000412.1"/>
</dbReference>
<reference evidence="2 3" key="1">
    <citation type="submission" date="2019-10" db="EMBL/GenBank/DDBJ databases">
        <title>Streptomyces tenebrisbrunneis sp.nov., an endogenous actinomycete isolated from of Lycium ruthenicum.</title>
        <authorList>
            <person name="Ma L."/>
        </authorList>
    </citation>
    <scope>NUCLEOTIDE SEQUENCE [LARGE SCALE GENOMIC DNA]</scope>
    <source>
        <strain evidence="2 3">TRM 66187</strain>
    </source>
</reference>
<comment type="caution">
    <text evidence="2">The sequence shown here is derived from an EMBL/GenBank/DDBJ whole genome shotgun (WGS) entry which is preliminary data.</text>
</comment>
<evidence type="ECO:0000313" key="3">
    <source>
        <dbReference type="Proteomes" id="UP000621266"/>
    </source>
</evidence>
<evidence type="ECO:0008006" key="4">
    <source>
        <dbReference type="Google" id="ProtNLM"/>
    </source>
</evidence>
<dbReference type="InterPro" id="IPR010144">
    <property type="entry name" value="CRISPR-assoc_prot_Csd1-typ"/>
</dbReference>